<evidence type="ECO:0000313" key="6">
    <source>
        <dbReference type="EMBL" id="TGE37376.1"/>
    </source>
</evidence>
<sequence length="309" mass="34921">MRTQQLLYLLEISKTRSINKASEKMNISHQALNASIKNLEDELNTCLLHRNQQGVSLTETGQLTADFATTHLIKLAQLQEMIAKIEGGQNVALPKGHLNIATMAIPNYSLVQPTIKQFMLKYPQITIDITRSTLEDILSNIKQQKIMLGFIVIYETPLEWLEPDNPFLINPLLTDKSYIVTSNEHPLAKKKTAVTPKSLLKYPFVVYHEGKEINIPAVLALKESYSPHIKISTNSLETFEETILAGQGIGFVSKLLIKSTTFFKQKERLAFIPLKNTPTPIIISVLNKESYAQNQKVIDLFLDMLKNFT</sequence>
<dbReference type="Gene3D" id="1.10.10.10">
    <property type="entry name" value="Winged helix-like DNA-binding domain superfamily/Winged helix DNA-binding domain"/>
    <property type="match status" value="1"/>
</dbReference>
<keyword evidence="2" id="KW-0805">Transcription regulation</keyword>
<evidence type="ECO:0000256" key="1">
    <source>
        <dbReference type="ARBA" id="ARBA00009437"/>
    </source>
</evidence>
<dbReference type="Pfam" id="PF00126">
    <property type="entry name" value="HTH_1"/>
    <property type="match status" value="1"/>
</dbReference>
<dbReference type="RefSeq" id="WP_135548487.1">
    <property type="nucleotide sequence ID" value="NZ_SPQQ01000005.1"/>
</dbReference>
<dbReference type="AlphaFoldDB" id="A0A4Z0R6U6"/>
<dbReference type="SUPFAM" id="SSF46785">
    <property type="entry name" value="Winged helix' DNA-binding domain"/>
    <property type="match status" value="1"/>
</dbReference>
<dbReference type="SUPFAM" id="SSF53850">
    <property type="entry name" value="Periplasmic binding protein-like II"/>
    <property type="match status" value="1"/>
</dbReference>
<accession>A0A4Z0R6U6</accession>
<dbReference type="PANTHER" id="PTHR30126">
    <property type="entry name" value="HTH-TYPE TRANSCRIPTIONAL REGULATOR"/>
    <property type="match status" value="1"/>
</dbReference>
<name>A0A4Z0R6U6_9FIRM</name>
<proteinExistence type="inferred from homology"/>
<keyword evidence="7" id="KW-1185">Reference proteome</keyword>
<dbReference type="Proteomes" id="UP000298460">
    <property type="component" value="Unassembled WGS sequence"/>
</dbReference>
<feature type="domain" description="HTH lysR-type" evidence="5">
    <location>
        <begin position="1"/>
        <end position="58"/>
    </location>
</feature>
<dbReference type="Gene3D" id="3.40.190.10">
    <property type="entry name" value="Periplasmic binding protein-like II"/>
    <property type="match status" value="2"/>
</dbReference>
<evidence type="ECO:0000256" key="4">
    <source>
        <dbReference type="ARBA" id="ARBA00023163"/>
    </source>
</evidence>
<keyword evidence="4" id="KW-0804">Transcription</keyword>
<evidence type="ECO:0000313" key="7">
    <source>
        <dbReference type="Proteomes" id="UP000298460"/>
    </source>
</evidence>
<evidence type="ECO:0000256" key="3">
    <source>
        <dbReference type="ARBA" id="ARBA00023125"/>
    </source>
</evidence>
<reference evidence="6 7" key="1">
    <citation type="submission" date="2019-03" db="EMBL/GenBank/DDBJ databases">
        <title>Draft Genome Sequence of Desulfosporosinus fructosivorans Strain 63.6F, Isolated from Marine Sediment in the Baltic Sea.</title>
        <authorList>
            <person name="Hausmann B."/>
            <person name="Vandieken V."/>
            <person name="Pjevac P."/>
            <person name="Schreck K."/>
            <person name="Herbold C.W."/>
            <person name="Loy A."/>
        </authorList>
    </citation>
    <scope>NUCLEOTIDE SEQUENCE [LARGE SCALE GENOMIC DNA]</scope>
    <source>
        <strain evidence="6 7">63.6F</strain>
    </source>
</reference>
<dbReference type="PROSITE" id="PS50931">
    <property type="entry name" value="HTH_LYSR"/>
    <property type="match status" value="1"/>
</dbReference>
<dbReference type="InterPro" id="IPR036388">
    <property type="entry name" value="WH-like_DNA-bd_sf"/>
</dbReference>
<dbReference type="Pfam" id="PF03466">
    <property type="entry name" value="LysR_substrate"/>
    <property type="match status" value="1"/>
</dbReference>
<keyword evidence="3" id="KW-0238">DNA-binding</keyword>
<gene>
    <name evidence="6" type="ORF">E4K67_16205</name>
</gene>
<dbReference type="EMBL" id="SPQQ01000005">
    <property type="protein sequence ID" value="TGE37376.1"/>
    <property type="molecule type" value="Genomic_DNA"/>
</dbReference>
<protein>
    <submittedName>
        <fullName evidence="6">LysR family transcriptional regulator</fullName>
    </submittedName>
</protein>
<comment type="similarity">
    <text evidence="1">Belongs to the LysR transcriptional regulatory family.</text>
</comment>
<dbReference type="InterPro" id="IPR036390">
    <property type="entry name" value="WH_DNA-bd_sf"/>
</dbReference>
<organism evidence="6 7">
    <name type="scientific">Desulfosporosinus fructosivorans</name>
    <dbReference type="NCBI Taxonomy" id="2018669"/>
    <lineage>
        <taxon>Bacteria</taxon>
        <taxon>Bacillati</taxon>
        <taxon>Bacillota</taxon>
        <taxon>Clostridia</taxon>
        <taxon>Eubacteriales</taxon>
        <taxon>Desulfitobacteriaceae</taxon>
        <taxon>Desulfosporosinus</taxon>
    </lineage>
</organism>
<evidence type="ECO:0000256" key="2">
    <source>
        <dbReference type="ARBA" id="ARBA00023015"/>
    </source>
</evidence>
<dbReference type="GO" id="GO:0003700">
    <property type="term" value="F:DNA-binding transcription factor activity"/>
    <property type="evidence" value="ECO:0007669"/>
    <property type="project" value="InterPro"/>
</dbReference>
<evidence type="ECO:0000259" key="5">
    <source>
        <dbReference type="PROSITE" id="PS50931"/>
    </source>
</evidence>
<comment type="caution">
    <text evidence="6">The sequence shown here is derived from an EMBL/GenBank/DDBJ whole genome shotgun (WGS) entry which is preliminary data.</text>
</comment>
<dbReference type="GO" id="GO:0000976">
    <property type="term" value="F:transcription cis-regulatory region binding"/>
    <property type="evidence" value="ECO:0007669"/>
    <property type="project" value="TreeGrafter"/>
</dbReference>
<dbReference type="InterPro" id="IPR005119">
    <property type="entry name" value="LysR_subst-bd"/>
</dbReference>
<dbReference type="CDD" id="cd05466">
    <property type="entry name" value="PBP2_LTTR_substrate"/>
    <property type="match status" value="1"/>
</dbReference>
<dbReference type="PANTHER" id="PTHR30126:SF40">
    <property type="entry name" value="HTH-TYPE TRANSCRIPTIONAL REGULATOR GLTR"/>
    <property type="match status" value="1"/>
</dbReference>
<dbReference type="InterPro" id="IPR000847">
    <property type="entry name" value="LysR_HTH_N"/>
</dbReference>